<dbReference type="STRING" id="633194.SAMN05421759_102606"/>
<dbReference type="PANTHER" id="PTHR43867:SF2">
    <property type="entry name" value="CELLULOSE SYNTHASE CATALYTIC SUBUNIT A [UDP-FORMING]"/>
    <property type="match status" value="1"/>
</dbReference>
<dbReference type="SUPFAM" id="SSF160246">
    <property type="entry name" value="EspE N-terminal domain-like"/>
    <property type="match status" value="1"/>
</dbReference>
<feature type="transmembrane region" description="Helical" evidence="7">
    <location>
        <begin position="210"/>
        <end position="233"/>
    </location>
</feature>
<gene>
    <name evidence="8" type="ORF">SAMN05421759_102606</name>
</gene>
<dbReference type="GO" id="GO:0016020">
    <property type="term" value="C:membrane"/>
    <property type="evidence" value="ECO:0007669"/>
    <property type="project" value="UniProtKB-SubCell"/>
</dbReference>
<evidence type="ECO:0000256" key="6">
    <source>
        <dbReference type="ARBA" id="ARBA00023136"/>
    </source>
</evidence>
<comment type="subcellular location">
    <subcellularLocation>
        <location evidence="1">Membrane</location>
        <topology evidence="1">Multi-pass membrane protein</topology>
    </subcellularLocation>
</comment>
<evidence type="ECO:0000313" key="8">
    <source>
        <dbReference type="EMBL" id="SIS71844.1"/>
    </source>
</evidence>
<dbReference type="AlphaFoldDB" id="A0A1N7LDE5"/>
<feature type="transmembrane region" description="Helical" evidence="7">
    <location>
        <begin position="574"/>
        <end position="596"/>
    </location>
</feature>
<evidence type="ECO:0000256" key="2">
    <source>
        <dbReference type="ARBA" id="ARBA00022676"/>
    </source>
</evidence>
<dbReference type="EMBL" id="FTOQ01000002">
    <property type="protein sequence ID" value="SIS71844.1"/>
    <property type="molecule type" value="Genomic_DNA"/>
</dbReference>
<dbReference type="InterPro" id="IPR037257">
    <property type="entry name" value="T2SS_E_N_sf"/>
</dbReference>
<evidence type="ECO:0000256" key="4">
    <source>
        <dbReference type="ARBA" id="ARBA00022692"/>
    </source>
</evidence>
<protein>
    <submittedName>
        <fullName evidence="8">Glycosyltransferase, catalytic subunit of cellulose synthase and poly-beta-1,6-N-acetylglucosamine synthase</fullName>
    </submittedName>
</protein>
<proteinExistence type="predicted"/>
<accession>A0A1N7LDE5</accession>
<dbReference type="GO" id="GO:0016757">
    <property type="term" value="F:glycosyltransferase activity"/>
    <property type="evidence" value="ECO:0007669"/>
    <property type="project" value="UniProtKB-KW"/>
</dbReference>
<dbReference type="Proteomes" id="UP000186684">
    <property type="component" value="Unassembled WGS sequence"/>
</dbReference>
<dbReference type="InterPro" id="IPR050321">
    <property type="entry name" value="Glycosyltr_2/OpgH_subfam"/>
</dbReference>
<dbReference type="SUPFAM" id="SSF53448">
    <property type="entry name" value="Nucleotide-diphospho-sugar transferases"/>
    <property type="match status" value="1"/>
</dbReference>
<name>A0A1N7LDE5_9RHOB</name>
<evidence type="ECO:0000256" key="1">
    <source>
        <dbReference type="ARBA" id="ARBA00004141"/>
    </source>
</evidence>
<keyword evidence="6 7" id="KW-0472">Membrane</keyword>
<evidence type="ECO:0000256" key="7">
    <source>
        <dbReference type="SAM" id="Phobius"/>
    </source>
</evidence>
<dbReference type="Pfam" id="PF13641">
    <property type="entry name" value="Glyco_tranf_2_3"/>
    <property type="match status" value="1"/>
</dbReference>
<evidence type="ECO:0000256" key="5">
    <source>
        <dbReference type="ARBA" id="ARBA00022989"/>
    </source>
</evidence>
<feature type="transmembrane region" description="Helical" evidence="7">
    <location>
        <begin position="506"/>
        <end position="531"/>
    </location>
</feature>
<organism evidence="8 9">
    <name type="scientific">Roseivivax lentus</name>
    <dbReference type="NCBI Taxonomy" id="633194"/>
    <lineage>
        <taxon>Bacteria</taxon>
        <taxon>Pseudomonadati</taxon>
        <taxon>Pseudomonadota</taxon>
        <taxon>Alphaproteobacteria</taxon>
        <taxon>Rhodobacterales</taxon>
        <taxon>Roseobacteraceae</taxon>
        <taxon>Roseivivax</taxon>
    </lineage>
</organism>
<keyword evidence="4 7" id="KW-0812">Transmembrane</keyword>
<keyword evidence="9" id="KW-1185">Reference proteome</keyword>
<dbReference type="RefSeq" id="WP_234990176.1">
    <property type="nucleotide sequence ID" value="NZ_FTOQ01000002.1"/>
</dbReference>
<keyword evidence="5 7" id="KW-1133">Transmembrane helix</keyword>
<dbReference type="Gene3D" id="3.90.550.10">
    <property type="entry name" value="Spore Coat Polysaccharide Biosynthesis Protein SpsA, Chain A"/>
    <property type="match status" value="1"/>
</dbReference>
<keyword evidence="3 8" id="KW-0808">Transferase</keyword>
<reference evidence="9" key="1">
    <citation type="submission" date="2017-01" db="EMBL/GenBank/DDBJ databases">
        <authorList>
            <person name="Varghese N."/>
            <person name="Submissions S."/>
        </authorList>
    </citation>
    <scope>NUCLEOTIDE SEQUENCE [LARGE SCALE GENOMIC DNA]</scope>
    <source>
        <strain evidence="9">DSM 29430</strain>
    </source>
</reference>
<evidence type="ECO:0000256" key="3">
    <source>
        <dbReference type="ARBA" id="ARBA00022679"/>
    </source>
</evidence>
<keyword evidence="2" id="KW-0328">Glycosyltransferase</keyword>
<feature type="transmembrane region" description="Helical" evidence="7">
    <location>
        <begin position="543"/>
        <end position="567"/>
    </location>
</feature>
<dbReference type="InterPro" id="IPR029044">
    <property type="entry name" value="Nucleotide-diphossugar_trans"/>
</dbReference>
<evidence type="ECO:0000313" key="9">
    <source>
        <dbReference type="Proteomes" id="UP000186684"/>
    </source>
</evidence>
<sequence>MLSGKVVSQPGRPAASVDDRGRSVAGLMVDARQVSASQMVEALGEAVATGAPLRHVLLAQDLVDESEYVSTLARRYGVMALNREEHPPDRGLDRILSAEICITHGVLPWMWIGATLVVAATARQGFEAVRGGLEAAGYAVVMAVASETDIHAEIGQRHGQQLIAEAETSVPDAEACRDLGHAGAARVAVASALAIGSVGLLALAPVSFFAALLALSVVTLIATQTLKFAALIASRKPVPLPGPPTHPLPHVTILVPLFREAAIAGALVERLRRLSYPKSCLSVLLVLEDIDAETARLLAAAELPGWVRTIVVPGGTIRTKPRALNYALRFSKGSVIGILDAEDAPAVDQIERVVARFQTAPPEVACLQGILDFYNPRANWLSRCFAIEYATWFRLVLPGLARLGVPIPLGGTTVYFRREALEAVRGWDAHNVTEDADLGLRLARHGFRTEIVQTVTREEANNRLWPWIKQRARWLKGYAMTWATHSRDPAALVRDLGPWRAGAVQVLFLGTLLQFLLAPVLWSFWLLLAGAPHPVAGLLLPEALAGLFAIFIAGEAVTVLAGLIAVARSPHPHLMAWVPGLILYFPLGTIAMYRAAWELVTRPFHWDKTQHGHSAPDRPDADRVPD</sequence>
<dbReference type="PANTHER" id="PTHR43867">
    <property type="entry name" value="CELLULOSE SYNTHASE CATALYTIC SUBUNIT A [UDP-FORMING]"/>
    <property type="match status" value="1"/>
</dbReference>